<evidence type="ECO:0000313" key="2">
    <source>
        <dbReference type="Proteomes" id="UP000266673"/>
    </source>
</evidence>
<organism evidence="1 2">
    <name type="scientific">Gigaspora rosea</name>
    <dbReference type="NCBI Taxonomy" id="44941"/>
    <lineage>
        <taxon>Eukaryota</taxon>
        <taxon>Fungi</taxon>
        <taxon>Fungi incertae sedis</taxon>
        <taxon>Mucoromycota</taxon>
        <taxon>Glomeromycotina</taxon>
        <taxon>Glomeromycetes</taxon>
        <taxon>Diversisporales</taxon>
        <taxon>Gigasporaceae</taxon>
        <taxon>Gigaspora</taxon>
    </lineage>
</organism>
<dbReference type="Proteomes" id="UP000266673">
    <property type="component" value="Unassembled WGS sequence"/>
</dbReference>
<proteinExistence type="predicted"/>
<accession>A0A397TQI9</accession>
<name>A0A397TQI9_9GLOM</name>
<sequence length="77" mass="8781">MSGVLSRLCIDEDSKGLVEIESDMYDGEVEYSRLEVEYSRLEVKYSKERSGEENSIGAELYSRILSKICLITISDSY</sequence>
<reference evidence="1 2" key="1">
    <citation type="submission" date="2018-06" db="EMBL/GenBank/DDBJ databases">
        <title>Comparative genomics reveals the genomic features of Rhizophagus irregularis, R. cerebriforme, R. diaphanum and Gigaspora rosea, and their symbiotic lifestyle signature.</title>
        <authorList>
            <person name="Morin E."/>
            <person name="San Clemente H."/>
            <person name="Chen E.C.H."/>
            <person name="De La Providencia I."/>
            <person name="Hainaut M."/>
            <person name="Kuo A."/>
            <person name="Kohler A."/>
            <person name="Murat C."/>
            <person name="Tang N."/>
            <person name="Roy S."/>
            <person name="Loubradou J."/>
            <person name="Henrissat B."/>
            <person name="Grigoriev I.V."/>
            <person name="Corradi N."/>
            <person name="Roux C."/>
            <person name="Martin F.M."/>
        </authorList>
    </citation>
    <scope>NUCLEOTIDE SEQUENCE [LARGE SCALE GENOMIC DNA]</scope>
    <source>
        <strain evidence="1 2">DAOM 194757</strain>
    </source>
</reference>
<protein>
    <submittedName>
        <fullName evidence="1">Uncharacterized protein</fullName>
    </submittedName>
</protein>
<evidence type="ECO:0000313" key="1">
    <source>
        <dbReference type="EMBL" id="RIB00452.1"/>
    </source>
</evidence>
<keyword evidence="2" id="KW-1185">Reference proteome</keyword>
<dbReference type="EMBL" id="QKWP01004202">
    <property type="protein sequence ID" value="RIB00452.1"/>
    <property type="molecule type" value="Genomic_DNA"/>
</dbReference>
<gene>
    <name evidence="1" type="ORF">C2G38_2234280</name>
</gene>
<dbReference type="AlphaFoldDB" id="A0A397TQI9"/>
<comment type="caution">
    <text evidence="1">The sequence shown here is derived from an EMBL/GenBank/DDBJ whole genome shotgun (WGS) entry which is preliminary data.</text>
</comment>